<dbReference type="CDD" id="cd02213">
    <property type="entry name" value="cupin_PMI_typeII_C"/>
    <property type="match status" value="1"/>
</dbReference>
<evidence type="ECO:0000313" key="12">
    <source>
        <dbReference type="EMBL" id="GGC67807.1"/>
    </source>
</evidence>
<feature type="domain" description="Nucleotidyl transferase" evidence="9">
    <location>
        <begin position="6"/>
        <end position="288"/>
    </location>
</feature>
<keyword evidence="4" id="KW-0548">Nucleotidyltransferase</keyword>
<dbReference type="InterPro" id="IPR011051">
    <property type="entry name" value="RmlC_Cupin_sf"/>
</dbReference>
<keyword evidence="5" id="KW-0547">Nucleotide-binding</keyword>
<dbReference type="NCBIfam" id="TIGR01479">
    <property type="entry name" value="GMP_PMI"/>
    <property type="match status" value="1"/>
</dbReference>
<dbReference type="Pfam" id="PF22640">
    <property type="entry name" value="ManC_GMP_beta-helix"/>
    <property type="match status" value="1"/>
</dbReference>
<name>A0A916UEA2_9HYPH</name>
<dbReference type="Pfam" id="PF01050">
    <property type="entry name" value="MannoseP_isomer"/>
    <property type="match status" value="1"/>
</dbReference>
<evidence type="ECO:0000256" key="4">
    <source>
        <dbReference type="ARBA" id="ARBA00022695"/>
    </source>
</evidence>
<evidence type="ECO:0000256" key="2">
    <source>
        <dbReference type="ARBA" id="ARBA00012387"/>
    </source>
</evidence>
<dbReference type="InterPro" id="IPR006375">
    <property type="entry name" value="Man1P_GuaTrfase/Man6P_Isoase"/>
</dbReference>
<feature type="domain" description="Mannose-6-phosphate isomerase type II C-terminal" evidence="10">
    <location>
        <begin position="353"/>
        <end position="466"/>
    </location>
</feature>
<comment type="caution">
    <text evidence="12">The sequence shown here is derived from an EMBL/GenBank/DDBJ whole genome shotgun (WGS) entry which is preliminary data.</text>
</comment>
<proteinExistence type="inferred from homology"/>
<dbReference type="GO" id="GO:0000271">
    <property type="term" value="P:polysaccharide biosynthetic process"/>
    <property type="evidence" value="ECO:0007669"/>
    <property type="project" value="InterPro"/>
</dbReference>
<evidence type="ECO:0000256" key="8">
    <source>
        <dbReference type="RuleBase" id="RU004190"/>
    </source>
</evidence>
<dbReference type="InterPro" id="IPR005835">
    <property type="entry name" value="NTP_transferase_dom"/>
</dbReference>
<dbReference type="SUPFAM" id="SSF51182">
    <property type="entry name" value="RmlC-like cupins"/>
    <property type="match status" value="1"/>
</dbReference>
<organism evidence="12 13">
    <name type="scientific">Chelatococcus reniformis</name>
    <dbReference type="NCBI Taxonomy" id="1494448"/>
    <lineage>
        <taxon>Bacteria</taxon>
        <taxon>Pseudomonadati</taxon>
        <taxon>Pseudomonadota</taxon>
        <taxon>Alphaproteobacteria</taxon>
        <taxon>Hyphomicrobiales</taxon>
        <taxon>Chelatococcaceae</taxon>
        <taxon>Chelatococcus</taxon>
    </lineage>
</organism>
<dbReference type="AlphaFoldDB" id="A0A916UEA2"/>
<evidence type="ECO:0000259" key="9">
    <source>
        <dbReference type="Pfam" id="PF00483"/>
    </source>
</evidence>
<feature type="domain" description="MannoseP isomerase/GMP-like beta-helix" evidence="11">
    <location>
        <begin position="294"/>
        <end position="348"/>
    </location>
</feature>
<dbReference type="GO" id="GO:0005525">
    <property type="term" value="F:GTP binding"/>
    <property type="evidence" value="ECO:0007669"/>
    <property type="project" value="UniProtKB-KW"/>
</dbReference>
<dbReference type="FunFam" id="2.60.120.10:FF:000032">
    <property type="entry name" value="Mannose-1-phosphate guanylyltransferase/mannose-6-phosphate isomerase"/>
    <property type="match status" value="1"/>
</dbReference>
<dbReference type="EMBL" id="BMGG01000005">
    <property type="protein sequence ID" value="GGC67807.1"/>
    <property type="molecule type" value="Genomic_DNA"/>
</dbReference>
<dbReference type="EC" id="2.7.7.13" evidence="2"/>
<keyword evidence="13" id="KW-1185">Reference proteome</keyword>
<dbReference type="SUPFAM" id="SSF53448">
    <property type="entry name" value="Nucleotide-diphospho-sugar transferases"/>
    <property type="match status" value="1"/>
</dbReference>
<dbReference type="Pfam" id="PF00483">
    <property type="entry name" value="NTP_transferase"/>
    <property type="match status" value="1"/>
</dbReference>
<dbReference type="CDD" id="cd02509">
    <property type="entry name" value="GDP-M1P_Guanylyltransferase"/>
    <property type="match status" value="1"/>
</dbReference>
<dbReference type="InterPro" id="IPR001538">
    <property type="entry name" value="Man6P_isomerase-2_C"/>
</dbReference>
<comment type="similarity">
    <text evidence="1 8">Belongs to the mannose-6-phosphate isomerase type 2 family.</text>
</comment>
<dbReference type="RefSeq" id="WP_188609810.1">
    <property type="nucleotide sequence ID" value="NZ_BMGG01000005.1"/>
</dbReference>
<dbReference type="FunFam" id="3.90.550.10:FF:000046">
    <property type="entry name" value="Mannose-1-phosphate guanylyltransferase (GDP)"/>
    <property type="match status" value="1"/>
</dbReference>
<gene>
    <name evidence="12" type="primary">xanB</name>
    <name evidence="12" type="ORF">GCM10010994_27980</name>
</gene>
<keyword evidence="3" id="KW-0808">Transferase</keyword>
<comment type="catalytic activity">
    <reaction evidence="7">
        <text>alpha-D-mannose 1-phosphate + GTP + H(+) = GDP-alpha-D-mannose + diphosphate</text>
        <dbReference type="Rhea" id="RHEA:15229"/>
        <dbReference type="ChEBI" id="CHEBI:15378"/>
        <dbReference type="ChEBI" id="CHEBI:33019"/>
        <dbReference type="ChEBI" id="CHEBI:37565"/>
        <dbReference type="ChEBI" id="CHEBI:57527"/>
        <dbReference type="ChEBI" id="CHEBI:58409"/>
        <dbReference type="EC" id="2.7.7.13"/>
    </reaction>
</comment>
<dbReference type="InterPro" id="IPR049577">
    <property type="entry name" value="GMPP_N"/>
</dbReference>
<dbReference type="InterPro" id="IPR014710">
    <property type="entry name" value="RmlC-like_jellyroll"/>
</dbReference>
<evidence type="ECO:0000256" key="5">
    <source>
        <dbReference type="ARBA" id="ARBA00022741"/>
    </source>
</evidence>
<keyword evidence="6" id="KW-0342">GTP-binding</keyword>
<dbReference type="Gene3D" id="3.90.550.10">
    <property type="entry name" value="Spore Coat Polysaccharide Biosynthesis Protein SpsA, Chain A"/>
    <property type="match status" value="1"/>
</dbReference>
<dbReference type="PANTHER" id="PTHR46390:SF1">
    <property type="entry name" value="MANNOSE-1-PHOSPHATE GUANYLYLTRANSFERASE"/>
    <property type="match status" value="1"/>
</dbReference>
<dbReference type="Proteomes" id="UP000637002">
    <property type="component" value="Unassembled WGS sequence"/>
</dbReference>
<evidence type="ECO:0000313" key="13">
    <source>
        <dbReference type="Proteomes" id="UP000637002"/>
    </source>
</evidence>
<dbReference type="InterPro" id="IPR029044">
    <property type="entry name" value="Nucleotide-diphossugar_trans"/>
</dbReference>
<dbReference type="Gene3D" id="2.60.120.10">
    <property type="entry name" value="Jelly Rolls"/>
    <property type="match status" value="1"/>
</dbReference>
<dbReference type="InterPro" id="IPR051161">
    <property type="entry name" value="Mannose-6P_isomerase_type2"/>
</dbReference>
<dbReference type="GO" id="GO:0009298">
    <property type="term" value="P:GDP-mannose biosynthetic process"/>
    <property type="evidence" value="ECO:0007669"/>
    <property type="project" value="TreeGrafter"/>
</dbReference>
<reference evidence="12" key="1">
    <citation type="journal article" date="2014" name="Int. J. Syst. Evol. Microbiol.">
        <title>Complete genome sequence of Corynebacterium casei LMG S-19264T (=DSM 44701T), isolated from a smear-ripened cheese.</title>
        <authorList>
            <consortium name="US DOE Joint Genome Institute (JGI-PGF)"/>
            <person name="Walter F."/>
            <person name="Albersmeier A."/>
            <person name="Kalinowski J."/>
            <person name="Ruckert C."/>
        </authorList>
    </citation>
    <scope>NUCLEOTIDE SEQUENCE</scope>
    <source>
        <strain evidence="12">CGMCC 1.12919</strain>
    </source>
</reference>
<reference evidence="12" key="2">
    <citation type="submission" date="2020-09" db="EMBL/GenBank/DDBJ databases">
        <authorList>
            <person name="Sun Q."/>
            <person name="Zhou Y."/>
        </authorList>
    </citation>
    <scope>NUCLEOTIDE SEQUENCE</scope>
    <source>
        <strain evidence="12">CGMCC 1.12919</strain>
    </source>
</reference>
<evidence type="ECO:0000256" key="7">
    <source>
        <dbReference type="ARBA" id="ARBA00047343"/>
    </source>
</evidence>
<protein>
    <recommendedName>
        <fullName evidence="2">mannose-1-phosphate guanylyltransferase</fullName>
        <ecNumber evidence="2">2.7.7.13</ecNumber>
    </recommendedName>
</protein>
<evidence type="ECO:0000256" key="3">
    <source>
        <dbReference type="ARBA" id="ARBA00022679"/>
    </source>
</evidence>
<evidence type="ECO:0000259" key="10">
    <source>
        <dbReference type="Pfam" id="PF01050"/>
    </source>
</evidence>
<dbReference type="GO" id="GO:0004475">
    <property type="term" value="F:mannose-1-phosphate guanylyltransferase (GTP) activity"/>
    <property type="evidence" value="ECO:0007669"/>
    <property type="project" value="UniProtKB-EC"/>
</dbReference>
<accession>A0A916UEA2</accession>
<evidence type="ECO:0000259" key="11">
    <source>
        <dbReference type="Pfam" id="PF22640"/>
    </source>
</evidence>
<evidence type="ECO:0000256" key="6">
    <source>
        <dbReference type="ARBA" id="ARBA00023134"/>
    </source>
</evidence>
<sequence length="471" mass="51621">MSRIVPVILCGGGGKRLWPISRGALPKQFLKFDNEPSLFQQTVLRVSDAGQFSSPVIVANEDFRFIVSEQLEEIRVSPRSILLEPANRNTGPALAAAGMHIADETPNAKMLVLPSDHVMVQTDAFATAIGTALAGGGDKLVAFGIKPTAPDTGYGYIQAGAPLPTADGLLAISSFVEKPDLATAQKFLARPEYSWNSGIYLFPVQRLIEELERFEPELVAKTGAALRGAQNDGDFLHLAKIFGEAPTISIDHAVMERTQRAAVVPTNMSWADVGSWEALWNVSPKDENGNAVSGDAILLDCRNNYVRSTGPMVALLNLSDLVVVVTDDAVLVAPRADSQRVKDVVDKLSELNRAQKDYSTIVYRPWGHYESVQSGERYQVKRIMVKPGAQLSLQKHFHRAEHWVVVNGTAIVTRDNEEIILRENESTYLPLGCVHRLANPGKIPLTLIEVQSGAYLGEDDIVRFEDIYNRV</sequence>
<dbReference type="PANTHER" id="PTHR46390">
    <property type="entry name" value="MANNOSE-1-PHOSPHATE GUANYLYLTRANSFERASE"/>
    <property type="match status" value="1"/>
</dbReference>
<dbReference type="InterPro" id="IPR054566">
    <property type="entry name" value="ManC/GMP-like_b-helix"/>
</dbReference>
<evidence type="ECO:0000256" key="1">
    <source>
        <dbReference type="ARBA" id="ARBA00006115"/>
    </source>
</evidence>